<dbReference type="AlphaFoldDB" id="A0A074MHZ2"/>
<dbReference type="InterPro" id="IPR015424">
    <property type="entry name" value="PyrdxlP-dep_Trfase"/>
</dbReference>
<dbReference type="InterPro" id="IPR015421">
    <property type="entry name" value="PyrdxlP-dep_Trfase_major"/>
</dbReference>
<dbReference type="Gene3D" id="3.40.640.10">
    <property type="entry name" value="Type I PLP-dependent aspartate aminotransferase-like (Major domain)"/>
    <property type="match status" value="1"/>
</dbReference>
<dbReference type="PATRIC" id="fig|39960.10.peg.1491"/>
<dbReference type="Proteomes" id="UP000027866">
    <property type="component" value="Unassembled WGS sequence"/>
</dbReference>
<evidence type="ECO:0000313" key="1">
    <source>
        <dbReference type="EMBL" id="KEO92445.1"/>
    </source>
</evidence>
<gene>
    <name evidence="1" type="ORF">EH32_14390</name>
</gene>
<evidence type="ECO:0000313" key="2">
    <source>
        <dbReference type="Proteomes" id="UP000027866"/>
    </source>
</evidence>
<sequence length="487" mass="52171">MVARFPDIDPAYEGREGVAELVALLCSGGDARIALDPETGLNRYLAAPYPRRTLALASSTANDISPAAFDHLLAVKSAGQASHAEHLDALRQRIIAAYSLDRDTGIIFAPSGTDCEFIALAAVQGRAKSGVHNILLGADEVGSGCVHSARGCHFADSTALGHATEAGEPVAGMDAVTLCDVPVRCAHGEARSSSEIAQVIRAEIVHACEQEQHALLHVVHGSKTGLILPRLREIDVLMAEFGDHLSLVVDACQARITSQAVRDYLARGAIVLLTGSKFMGGPPFSGFALVPARLIEQAAPLPRGFAGLFRRAEWDARWPGRDGLEQSANPGLALRLDASIFELERFEALGHEAARRVILAFQRAIRALLLHRNGFRRIEPYRNGNAEEAADHPIEMLTLATLDVSAHPQAATFEDARVLHLSLEAKGLRLGQPVKCVPREDGNWAGTLRAGLSMPQICVLAELSDHALERAMFEQVGRFADALAVPA</sequence>
<organism evidence="1 2">
    <name type="scientific">Erythrobacter litoralis</name>
    <dbReference type="NCBI Taxonomy" id="39960"/>
    <lineage>
        <taxon>Bacteria</taxon>
        <taxon>Pseudomonadati</taxon>
        <taxon>Pseudomonadota</taxon>
        <taxon>Alphaproteobacteria</taxon>
        <taxon>Sphingomonadales</taxon>
        <taxon>Erythrobacteraceae</taxon>
        <taxon>Erythrobacter/Porphyrobacter group</taxon>
        <taxon>Erythrobacter</taxon>
    </lineage>
</organism>
<evidence type="ECO:0008006" key="3">
    <source>
        <dbReference type="Google" id="ProtNLM"/>
    </source>
</evidence>
<dbReference type="EMBL" id="JMIX01000009">
    <property type="protein sequence ID" value="KEO92445.1"/>
    <property type="molecule type" value="Genomic_DNA"/>
</dbReference>
<reference evidence="1 2" key="1">
    <citation type="submission" date="2014-04" db="EMBL/GenBank/DDBJ databases">
        <title>A comprehensive comparison of genomes of Erythrobacter spp. Strains.</title>
        <authorList>
            <person name="Zheng Q."/>
        </authorList>
    </citation>
    <scope>NUCLEOTIDE SEQUENCE [LARGE SCALE GENOMIC DNA]</scope>
    <source>
        <strain evidence="1 2">DSM 8509</strain>
    </source>
</reference>
<proteinExistence type="predicted"/>
<accession>A0A074MHZ2</accession>
<dbReference type="OrthoDB" id="8556864at2"/>
<name>A0A074MHZ2_9SPHN</name>
<keyword evidence="2" id="KW-1185">Reference proteome</keyword>
<dbReference type="RefSeq" id="WP_051698124.1">
    <property type="nucleotide sequence ID" value="NZ_CP017057.1"/>
</dbReference>
<dbReference type="SUPFAM" id="SSF53383">
    <property type="entry name" value="PLP-dependent transferases"/>
    <property type="match status" value="1"/>
</dbReference>
<protein>
    <recommendedName>
        <fullName evidence="3">Aminotransferase class V domain-containing protein</fullName>
    </recommendedName>
</protein>
<comment type="caution">
    <text evidence="1">The sequence shown here is derived from an EMBL/GenBank/DDBJ whole genome shotgun (WGS) entry which is preliminary data.</text>
</comment>
<dbReference type="KEGG" id="elq:Ga0102493_112395"/>